<feature type="chain" id="PRO_5035290576" evidence="2">
    <location>
        <begin position="28"/>
        <end position="595"/>
    </location>
</feature>
<accession>A0A8J6C4B6</accession>
<name>A0A8J6C4B6_DIALT</name>
<evidence type="ECO:0000313" key="3">
    <source>
        <dbReference type="EMBL" id="KAG8458166.1"/>
    </source>
</evidence>
<dbReference type="OrthoDB" id="10666429at2759"/>
<feature type="region of interest" description="Disordered" evidence="1">
    <location>
        <begin position="334"/>
        <end position="365"/>
    </location>
</feature>
<evidence type="ECO:0000256" key="2">
    <source>
        <dbReference type="SAM" id="SignalP"/>
    </source>
</evidence>
<dbReference type="Proteomes" id="UP000751190">
    <property type="component" value="Unassembled WGS sequence"/>
</dbReference>
<dbReference type="AlphaFoldDB" id="A0A8J6C4B6"/>
<gene>
    <name evidence="3" type="ORF">KFE25_011697</name>
</gene>
<dbReference type="EMBL" id="JAGTXO010000056">
    <property type="protein sequence ID" value="KAG8458166.1"/>
    <property type="molecule type" value="Genomic_DNA"/>
</dbReference>
<reference evidence="3" key="1">
    <citation type="submission" date="2021-05" db="EMBL/GenBank/DDBJ databases">
        <title>The genome of the haptophyte Pavlova lutheri (Diacronema luteri, Pavlovales) - a model for lipid biosynthesis in eukaryotic algae.</title>
        <authorList>
            <person name="Hulatt C.J."/>
            <person name="Posewitz M.C."/>
        </authorList>
    </citation>
    <scope>NUCLEOTIDE SEQUENCE</scope>
    <source>
        <strain evidence="3">NIVA-4/92</strain>
    </source>
</reference>
<evidence type="ECO:0000256" key="1">
    <source>
        <dbReference type="SAM" id="MobiDB-lite"/>
    </source>
</evidence>
<evidence type="ECO:0000313" key="4">
    <source>
        <dbReference type="Proteomes" id="UP000751190"/>
    </source>
</evidence>
<keyword evidence="2" id="KW-0732">Signal</keyword>
<organism evidence="3 4">
    <name type="scientific">Diacronema lutheri</name>
    <name type="common">Unicellular marine alga</name>
    <name type="synonym">Monochrysis lutheri</name>
    <dbReference type="NCBI Taxonomy" id="2081491"/>
    <lineage>
        <taxon>Eukaryota</taxon>
        <taxon>Haptista</taxon>
        <taxon>Haptophyta</taxon>
        <taxon>Pavlovophyceae</taxon>
        <taxon>Pavlovales</taxon>
        <taxon>Pavlovaceae</taxon>
        <taxon>Diacronema</taxon>
    </lineage>
</organism>
<protein>
    <submittedName>
        <fullName evidence="3">Uncharacterized protein</fullName>
    </submittedName>
</protein>
<keyword evidence="4" id="KW-1185">Reference proteome</keyword>
<sequence>MRREHGHGRTPWVVALIAGISAATTRADGDCACFSLCHPEEVRAFLIRLPRVESESSPWYAYLTAVYNTDRVPLPVDLRSFGAFQLPLNARQYGQLHIPWARRQCGGPQGRSMAPPCARSECERWLNLTAAREEEAASWEATPLYKEHTLHGKFYSWADGSLPTAAFSMAPMPVQHAERLGAADGDSRALGDRQHVMVRVRLQGDINPRFHRAGLEPYNLYIWPEDSRLRAPREGSWAEVTRTLYNWNPEGVLYGCFFTQLMEPFPRGSGVFVRKGKSLFTATKAAAISWAAELGTKNVAPAPSPPRALASEAAWAAHAAKVWASRAAAIANMSDCPSTRRPRPSAAGMNGSGMARARAEGERGCVQKQPVEPADAAGWAAAAAAAAAAELARRGSSTAGRAADADAAAAGAERARAAADATAAAEAARTAKSFARPASARLVRRSRVAPGQRNHCAPWRKAPHDLASLASAALPGGRATSLLWFKHLDDVMLAGCARQMGFDTVEVGTTPWYRPELVIAGPECTWPGQPSPPGECGAPETPLRTGWHAERPCACTPGDRQACAGSGRREARELLNCGVAPLCQVRNVSMTRNDS</sequence>
<proteinExistence type="predicted"/>
<comment type="caution">
    <text evidence="3">The sequence shown here is derived from an EMBL/GenBank/DDBJ whole genome shotgun (WGS) entry which is preliminary data.</text>
</comment>
<feature type="signal peptide" evidence="2">
    <location>
        <begin position="1"/>
        <end position="27"/>
    </location>
</feature>